<accession>A0A067MTC3</accession>
<dbReference type="InParanoid" id="A0A067MTC3"/>
<keyword evidence="3" id="KW-1185">Reference proteome</keyword>
<evidence type="ECO:0000313" key="2">
    <source>
        <dbReference type="EMBL" id="KDQ15127.1"/>
    </source>
</evidence>
<dbReference type="AlphaFoldDB" id="A0A067MTC3"/>
<feature type="compositionally biased region" description="Low complexity" evidence="1">
    <location>
        <begin position="60"/>
        <end position="75"/>
    </location>
</feature>
<organism evidence="2 3">
    <name type="scientific">Botryobasidium botryosum (strain FD-172 SS1)</name>
    <dbReference type="NCBI Taxonomy" id="930990"/>
    <lineage>
        <taxon>Eukaryota</taxon>
        <taxon>Fungi</taxon>
        <taxon>Dikarya</taxon>
        <taxon>Basidiomycota</taxon>
        <taxon>Agaricomycotina</taxon>
        <taxon>Agaricomycetes</taxon>
        <taxon>Cantharellales</taxon>
        <taxon>Botryobasidiaceae</taxon>
        <taxon>Botryobasidium</taxon>
    </lineage>
</organism>
<evidence type="ECO:0000256" key="1">
    <source>
        <dbReference type="SAM" id="MobiDB-lite"/>
    </source>
</evidence>
<proteinExistence type="predicted"/>
<protein>
    <submittedName>
        <fullName evidence="2">Uncharacterized protein</fullName>
    </submittedName>
</protein>
<dbReference type="EMBL" id="KL198034">
    <property type="protein sequence ID" value="KDQ15127.1"/>
    <property type="molecule type" value="Genomic_DNA"/>
</dbReference>
<name>A0A067MTC3_BOTB1</name>
<feature type="region of interest" description="Disordered" evidence="1">
    <location>
        <begin position="52"/>
        <end position="87"/>
    </location>
</feature>
<dbReference type="Proteomes" id="UP000027195">
    <property type="component" value="Unassembled WGS sequence"/>
</dbReference>
<gene>
    <name evidence="2" type="ORF">BOTBODRAFT_302690</name>
</gene>
<evidence type="ECO:0000313" key="3">
    <source>
        <dbReference type="Proteomes" id="UP000027195"/>
    </source>
</evidence>
<dbReference type="HOGENOM" id="CLU_1786535_0_0_1"/>
<reference evidence="3" key="1">
    <citation type="journal article" date="2014" name="Proc. Natl. Acad. Sci. U.S.A.">
        <title>Extensive sampling of basidiomycete genomes demonstrates inadequacy of the white-rot/brown-rot paradigm for wood decay fungi.</title>
        <authorList>
            <person name="Riley R."/>
            <person name="Salamov A.A."/>
            <person name="Brown D.W."/>
            <person name="Nagy L.G."/>
            <person name="Floudas D."/>
            <person name="Held B.W."/>
            <person name="Levasseur A."/>
            <person name="Lombard V."/>
            <person name="Morin E."/>
            <person name="Otillar R."/>
            <person name="Lindquist E.A."/>
            <person name="Sun H."/>
            <person name="LaButti K.M."/>
            <person name="Schmutz J."/>
            <person name="Jabbour D."/>
            <person name="Luo H."/>
            <person name="Baker S.E."/>
            <person name="Pisabarro A.G."/>
            <person name="Walton J.D."/>
            <person name="Blanchette R.A."/>
            <person name="Henrissat B."/>
            <person name="Martin F."/>
            <person name="Cullen D."/>
            <person name="Hibbett D.S."/>
            <person name="Grigoriev I.V."/>
        </authorList>
    </citation>
    <scope>NUCLEOTIDE SEQUENCE [LARGE SCALE GENOMIC DNA]</scope>
    <source>
        <strain evidence="3">FD-172 SS1</strain>
    </source>
</reference>
<sequence length="145" mass="15851">MASSLVATLVKDLSHSVDYFNRLHPRQPCSLHRVLSEFESRLAPHTEVSYSPAESATLYQPLDSDSQSHSSSPHSVPSPPLPSTTTAPHIASHAFHAMYTAAWDVAETVVLPLSHYSSLDAACRRYDDHLYGPQTVDAECTSYAA</sequence>